<dbReference type="GO" id="GO:0006357">
    <property type="term" value="P:regulation of transcription by RNA polymerase II"/>
    <property type="evidence" value="ECO:0007669"/>
    <property type="project" value="TreeGrafter"/>
</dbReference>
<dbReference type="OrthoDB" id="10018191at2759"/>
<evidence type="ECO:0000256" key="5">
    <source>
        <dbReference type="ARBA" id="ARBA00023015"/>
    </source>
</evidence>
<evidence type="ECO:0000256" key="4">
    <source>
        <dbReference type="ARBA" id="ARBA00022833"/>
    </source>
</evidence>
<reference evidence="12" key="1">
    <citation type="journal article" date="2014" name="Proc. Natl. Acad. Sci. U.S.A.">
        <title>Extensive sampling of basidiomycete genomes demonstrates inadequacy of the white-rot/brown-rot paradigm for wood decay fungi.</title>
        <authorList>
            <person name="Riley R."/>
            <person name="Salamov A.A."/>
            <person name="Brown D.W."/>
            <person name="Nagy L.G."/>
            <person name="Floudas D."/>
            <person name="Held B.W."/>
            <person name="Levasseur A."/>
            <person name="Lombard V."/>
            <person name="Morin E."/>
            <person name="Otillar R."/>
            <person name="Lindquist E.A."/>
            <person name="Sun H."/>
            <person name="LaButti K.M."/>
            <person name="Schmutz J."/>
            <person name="Jabbour D."/>
            <person name="Luo H."/>
            <person name="Baker S.E."/>
            <person name="Pisabarro A.G."/>
            <person name="Walton J.D."/>
            <person name="Blanchette R.A."/>
            <person name="Henrissat B."/>
            <person name="Martin F."/>
            <person name="Cullen D."/>
            <person name="Hibbett D.S."/>
            <person name="Grigoriev I.V."/>
        </authorList>
    </citation>
    <scope>NUCLEOTIDE SEQUENCE [LARGE SCALE GENOMIC DNA]</scope>
    <source>
        <strain evidence="12">FD-172 SS1</strain>
    </source>
</reference>
<proteinExistence type="predicted"/>
<sequence length="273" mass="29889">MGGSKPTRTDRPFGCPWPPCEKYFGTRTHLNRHINDKHDRKKIFPCTVVGCHRVFTQAGNMRLHVKTHEKRDVLPDVEMASGASDAAPVTNDSGTRERSTTERSSSGSWSLAFSQLTLECAHAGAPGVALGSTCITSDTDGPRISSTEFHEPDVTSSFFHHTAGSPPQAGWDAPYPPHQTYPEVVIPISPMNEDQYLAAINDLFSFVYGQPTPLSDFHHMDPSVPSNNAGFVQCTAAPHPETSSNYDLIHQDESISFIFVDGATPQARVRARL</sequence>
<dbReference type="SUPFAM" id="SSF57667">
    <property type="entry name" value="beta-beta-alpha zinc fingers"/>
    <property type="match status" value="1"/>
</dbReference>
<accession>A0A067MC76</accession>
<dbReference type="GO" id="GO:0005634">
    <property type="term" value="C:nucleus"/>
    <property type="evidence" value="ECO:0007669"/>
    <property type="project" value="UniProtKB-SubCell"/>
</dbReference>
<keyword evidence="12" id="KW-1185">Reference proteome</keyword>
<gene>
    <name evidence="11" type="ORF">BOTBODRAFT_191103</name>
</gene>
<protein>
    <recommendedName>
        <fullName evidence="10">C2H2-type domain-containing protein</fullName>
    </recommendedName>
</protein>
<dbReference type="InterPro" id="IPR036236">
    <property type="entry name" value="Znf_C2H2_sf"/>
</dbReference>
<dbReference type="SMART" id="SM00355">
    <property type="entry name" value="ZnF_C2H2"/>
    <property type="match status" value="2"/>
</dbReference>
<keyword evidence="2" id="KW-0479">Metal-binding</keyword>
<dbReference type="InParanoid" id="A0A067MC76"/>
<feature type="region of interest" description="Disordered" evidence="9">
    <location>
        <begin position="80"/>
        <end position="106"/>
    </location>
</feature>
<evidence type="ECO:0000313" key="11">
    <source>
        <dbReference type="EMBL" id="KDQ09492.1"/>
    </source>
</evidence>
<keyword evidence="3 8" id="KW-0863">Zinc-finger</keyword>
<name>A0A067MC76_BOTB1</name>
<dbReference type="Proteomes" id="UP000027195">
    <property type="component" value="Unassembled WGS sequence"/>
</dbReference>
<dbReference type="PROSITE" id="PS00028">
    <property type="entry name" value="ZINC_FINGER_C2H2_1"/>
    <property type="match status" value="2"/>
</dbReference>
<evidence type="ECO:0000256" key="6">
    <source>
        <dbReference type="ARBA" id="ARBA00023163"/>
    </source>
</evidence>
<evidence type="ECO:0000256" key="2">
    <source>
        <dbReference type="ARBA" id="ARBA00022723"/>
    </source>
</evidence>
<dbReference type="GO" id="GO:0008270">
    <property type="term" value="F:zinc ion binding"/>
    <property type="evidence" value="ECO:0007669"/>
    <property type="project" value="UniProtKB-KW"/>
</dbReference>
<evidence type="ECO:0000256" key="8">
    <source>
        <dbReference type="PROSITE-ProRule" id="PRU00042"/>
    </source>
</evidence>
<feature type="domain" description="C2H2-type" evidence="10">
    <location>
        <begin position="13"/>
        <end position="43"/>
    </location>
</feature>
<keyword evidence="4" id="KW-0862">Zinc</keyword>
<keyword evidence="7" id="KW-0539">Nucleus</keyword>
<dbReference type="InterPro" id="IPR051061">
    <property type="entry name" value="Zinc_finger_trans_reg"/>
</dbReference>
<evidence type="ECO:0000259" key="10">
    <source>
        <dbReference type="PROSITE" id="PS50157"/>
    </source>
</evidence>
<comment type="subcellular location">
    <subcellularLocation>
        <location evidence="1">Nucleus</location>
    </subcellularLocation>
</comment>
<evidence type="ECO:0000256" key="9">
    <source>
        <dbReference type="SAM" id="MobiDB-lite"/>
    </source>
</evidence>
<dbReference type="HOGENOM" id="CLU_1019382_0_0_1"/>
<dbReference type="Gene3D" id="3.30.160.60">
    <property type="entry name" value="Classic Zinc Finger"/>
    <property type="match status" value="2"/>
</dbReference>
<keyword evidence="6" id="KW-0804">Transcription</keyword>
<evidence type="ECO:0000256" key="7">
    <source>
        <dbReference type="ARBA" id="ARBA00023242"/>
    </source>
</evidence>
<dbReference type="PROSITE" id="PS50157">
    <property type="entry name" value="ZINC_FINGER_C2H2_2"/>
    <property type="match status" value="2"/>
</dbReference>
<dbReference type="AlphaFoldDB" id="A0A067MC76"/>
<evidence type="ECO:0000256" key="1">
    <source>
        <dbReference type="ARBA" id="ARBA00004123"/>
    </source>
</evidence>
<evidence type="ECO:0000256" key="3">
    <source>
        <dbReference type="ARBA" id="ARBA00022771"/>
    </source>
</evidence>
<evidence type="ECO:0000313" key="12">
    <source>
        <dbReference type="Proteomes" id="UP000027195"/>
    </source>
</evidence>
<dbReference type="STRING" id="930990.A0A067MC76"/>
<dbReference type="EMBL" id="KL198078">
    <property type="protein sequence ID" value="KDQ09492.1"/>
    <property type="molecule type" value="Genomic_DNA"/>
</dbReference>
<feature type="domain" description="C2H2-type" evidence="10">
    <location>
        <begin position="44"/>
        <end position="73"/>
    </location>
</feature>
<keyword evidence="5" id="KW-0805">Transcription regulation</keyword>
<dbReference type="InterPro" id="IPR013087">
    <property type="entry name" value="Znf_C2H2_type"/>
</dbReference>
<dbReference type="Pfam" id="PF00096">
    <property type="entry name" value="zf-C2H2"/>
    <property type="match status" value="1"/>
</dbReference>
<dbReference type="PANTHER" id="PTHR46179">
    <property type="entry name" value="ZINC FINGER PROTEIN"/>
    <property type="match status" value="1"/>
</dbReference>
<organism evidence="11 12">
    <name type="scientific">Botryobasidium botryosum (strain FD-172 SS1)</name>
    <dbReference type="NCBI Taxonomy" id="930990"/>
    <lineage>
        <taxon>Eukaryota</taxon>
        <taxon>Fungi</taxon>
        <taxon>Dikarya</taxon>
        <taxon>Basidiomycota</taxon>
        <taxon>Agaricomycotina</taxon>
        <taxon>Agaricomycetes</taxon>
        <taxon>Cantharellales</taxon>
        <taxon>Botryobasidiaceae</taxon>
        <taxon>Botryobasidium</taxon>
    </lineage>
</organism>
<dbReference type="PANTHER" id="PTHR46179:SF13">
    <property type="entry name" value="C2H2-TYPE DOMAIN-CONTAINING PROTEIN"/>
    <property type="match status" value="1"/>
</dbReference>